<evidence type="ECO:0000313" key="2">
    <source>
        <dbReference type="Proteomes" id="UP000284660"/>
    </source>
</evidence>
<name>A0A3R6IMJ4_PARDI</name>
<proteinExistence type="predicted"/>
<protein>
    <submittedName>
        <fullName evidence="1">Uncharacterized protein</fullName>
    </submittedName>
</protein>
<reference evidence="1 2" key="1">
    <citation type="submission" date="2018-08" db="EMBL/GenBank/DDBJ databases">
        <title>A genome reference for cultivated species of the human gut microbiota.</title>
        <authorList>
            <person name="Zou Y."/>
            <person name="Xue W."/>
            <person name="Luo G."/>
        </authorList>
    </citation>
    <scope>NUCLEOTIDE SEQUENCE [LARGE SCALE GENOMIC DNA]</scope>
    <source>
        <strain evidence="1 2">AM30-4</strain>
    </source>
</reference>
<sequence>MDVQFAAALHGRFYHNGKLNGSHRVVDMGGKPDITIKGQYIDAEKSGHWKQDKATDDTTHEWDE</sequence>
<organism evidence="1 2">
    <name type="scientific">Parabacteroides distasonis</name>
    <dbReference type="NCBI Taxonomy" id="823"/>
    <lineage>
        <taxon>Bacteria</taxon>
        <taxon>Pseudomonadati</taxon>
        <taxon>Bacteroidota</taxon>
        <taxon>Bacteroidia</taxon>
        <taxon>Bacteroidales</taxon>
        <taxon>Tannerellaceae</taxon>
        <taxon>Parabacteroides</taxon>
    </lineage>
</organism>
<dbReference type="AlphaFoldDB" id="A0A3R6IMJ4"/>
<dbReference type="EMBL" id="QSJN01000001">
    <property type="protein sequence ID" value="RHD78000.1"/>
    <property type="molecule type" value="Genomic_DNA"/>
</dbReference>
<accession>A0A3R6IMJ4</accession>
<evidence type="ECO:0000313" key="1">
    <source>
        <dbReference type="EMBL" id="RHD78000.1"/>
    </source>
</evidence>
<comment type="caution">
    <text evidence="1">The sequence shown here is derived from an EMBL/GenBank/DDBJ whole genome shotgun (WGS) entry which is preliminary data.</text>
</comment>
<dbReference type="Proteomes" id="UP000284660">
    <property type="component" value="Unassembled WGS sequence"/>
</dbReference>
<dbReference type="RefSeq" id="WP_008779784.1">
    <property type="nucleotide sequence ID" value="NZ_QSHF01000005.1"/>
</dbReference>
<gene>
    <name evidence="1" type="ORF">DW782_01540</name>
</gene>